<dbReference type="Proteomes" id="UP001597083">
    <property type="component" value="Unassembled WGS sequence"/>
</dbReference>
<proteinExistence type="predicted"/>
<keyword evidence="2" id="KW-1185">Reference proteome</keyword>
<evidence type="ECO:0000313" key="2">
    <source>
        <dbReference type="Proteomes" id="UP001597083"/>
    </source>
</evidence>
<evidence type="ECO:0000313" key="1">
    <source>
        <dbReference type="EMBL" id="MFD0857305.1"/>
    </source>
</evidence>
<reference evidence="2" key="1">
    <citation type="journal article" date="2019" name="Int. J. Syst. Evol. Microbiol.">
        <title>The Global Catalogue of Microorganisms (GCM) 10K type strain sequencing project: providing services to taxonomists for standard genome sequencing and annotation.</title>
        <authorList>
            <consortium name="The Broad Institute Genomics Platform"/>
            <consortium name="The Broad Institute Genome Sequencing Center for Infectious Disease"/>
            <person name="Wu L."/>
            <person name="Ma J."/>
        </authorList>
    </citation>
    <scope>NUCLEOTIDE SEQUENCE [LARGE SCALE GENOMIC DNA]</scope>
    <source>
        <strain evidence="2">JCM 31696</strain>
    </source>
</reference>
<organism evidence="1 2">
    <name type="scientific">Actinomadura adrarensis</name>
    <dbReference type="NCBI Taxonomy" id="1819600"/>
    <lineage>
        <taxon>Bacteria</taxon>
        <taxon>Bacillati</taxon>
        <taxon>Actinomycetota</taxon>
        <taxon>Actinomycetes</taxon>
        <taxon>Streptosporangiales</taxon>
        <taxon>Thermomonosporaceae</taxon>
        <taxon>Actinomadura</taxon>
    </lineage>
</organism>
<name>A0ABW3CSW8_9ACTN</name>
<gene>
    <name evidence="1" type="ORF">ACFQ07_34195</name>
</gene>
<comment type="caution">
    <text evidence="1">The sequence shown here is derived from an EMBL/GenBank/DDBJ whole genome shotgun (WGS) entry which is preliminary data.</text>
</comment>
<sequence>MRPAIITATATLLAAVLAASVSLYIFQRSQSKPQPKPTATGTAAVRSFVPQSRPTTNEPAWPGEPGGVLYITGSPAIEPGGDNSLDFDVNDLSWDVHAGEDADVLADDDGLGAQNGASFASVRGSAAPTLADCRSKGPSEWIPQIGVDEFKTPSIFCLRTNAGRFGYMKTKRVTFFSEREGNVNDFTLNFVLWKKPGDR</sequence>
<dbReference type="EMBL" id="JBHTIR010004400">
    <property type="protein sequence ID" value="MFD0857305.1"/>
    <property type="molecule type" value="Genomic_DNA"/>
</dbReference>
<protein>
    <submittedName>
        <fullName evidence="1">Uncharacterized protein</fullName>
    </submittedName>
</protein>
<accession>A0ABW3CSW8</accession>